<dbReference type="AlphaFoldDB" id="Q8C9D3"/>
<reference evidence="1" key="5">
    <citation type="submission" date="2001-07" db="EMBL/GenBank/DDBJ databases">
        <authorList>
            <person name="Adachi J."/>
            <person name="Aizawa K."/>
            <person name="Akimura T."/>
            <person name="Arakawa T."/>
            <person name="Bono H."/>
            <person name="Carninci P."/>
            <person name="Fukuda S."/>
            <person name="Furuno M."/>
            <person name="Hanagaki T."/>
            <person name="Hara A."/>
            <person name="Hashizume W."/>
            <person name="Hayashida K."/>
            <person name="Hayatsu N."/>
            <person name="Hiramoto K."/>
            <person name="Hiraoka T."/>
            <person name="Hirozane T."/>
            <person name="Hori F."/>
            <person name="Imotani K."/>
            <person name="Ishii Y."/>
            <person name="Itoh M."/>
            <person name="Kagawa I."/>
            <person name="Kasukawa T."/>
            <person name="Katoh H."/>
            <person name="Kawai J."/>
            <person name="Kojima Y."/>
            <person name="Kondo S."/>
            <person name="Konno H."/>
            <person name="Kouda M."/>
            <person name="Koya S."/>
            <person name="Kurihara C."/>
            <person name="Matsuyama T."/>
            <person name="Miyazaki A."/>
            <person name="Murata M."/>
            <person name="Nakamura M."/>
            <person name="Nishi K."/>
            <person name="Nomura K."/>
            <person name="Numazaki R."/>
            <person name="Ohno M."/>
            <person name="Ohsato N."/>
            <person name="Okazaki Y."/>
            <person name="Saito R."/>
            <person name="Saitoh H."/>
            <person name="Sakai C."/>
            <person name="Sakai K."/>
            <person name="Sakazume N."/>
            <person name="Sano H."/>
            <person name="Sasaki D."/>
            <person name="Shibata K."/>
            <person name="Shinagawa A."/>
            <person name="Shiraki T."/>
            <person name="Sogabe Y."/>
            <person name="Tagami M."/>
            <person name="Tagawa A."/>
            <person name="Takahashi F."/>
            <person name="Takaku-Akahira S."/>
            <person name="Takeda Y."/>
            <person name="Tanaka T."/>
            <person name="Tomaru A."/>
            <person name="Toya T."/>
            <person name="Yasunishi A."/>
            <person name="Muramatsu M."/>
            <person name="Hayashizaki Y."/>
        </authorList>
    </citation>
    <scope>NUCLEOTIDE SEQUENCE</scope>
    <source>
        <strain evidence="1">C57BL/6J</strain>
        <tissue evidence="1">Thymus</tissue>
    </source>
</reference>
<protein>
    <submittedName>
        <fullName evidence="1">Uncharacterized protein</fullName>
    </submittedName>
</protein>
<name>Q8C9D3_MOUSE</name>
<evidence type="ECO:0000313" key="1">
    <source>
        <dbReference type="EMBL" id="BAC31244.1"/>
    </source>
</evidence>
<reference evidence="1" key="1">
    <citation type="journal article" date="1999" name="Methods Enzymol.">
        <title>High-efficiency full-length cDNA cloning.</title>
        <authorList>
            <person name="Carninci P."/>
            <person name="Hayashizaki Y."/>
        </authorList>
    </citation>
    <scope>NUCLEOTIDE SEQUENCE</scope>
    <source>
        <strain evidence="1">C57BL/6J</strain>
        <tissue evidence="1">Thymus</tissue>
    </source>
</reference>
<dbReference type="CTD" id="22828"/>
<dbReference type="PANTHER" id="PTHR23140">
    <property type="entry name" value="RNA PROCESSING PROTEIN LD23810P"/>
    <property type="match status" value="1"/>
</dbReference>
<reference evidence="1" key="7">
    <citation type="journal article" date="2005" name="Science">
        <title>The Transcriptional Landscape of the Mammalian Genome.</title>
        <authorList>
            <consortium name="The FANTOM Consortium"/>
            <consortium name="Riken Genome Exploration Research Group and Genome Science Group (Genome Network Project Core Group)"/>
        </authorList>
    </citation>
    <scope>NUCLEOTIDE SEQUENCE</scope>
    <source>
        <strain evidence="1">C57BL/6J</strain>
        <tissue evidence="1">Thymus</tissue>
    </source>
</reference>
<dbReference type="RefSeq" id="NP_598884.2">
    <property type="nucleotide sequence ID" value="NM_134123.3"/>
</dbReference>
<dbReference type="OrthoDB" id="79367at2759"/>
<dbReference type="InterPro" id="IPR051485">
    <property type="entry name" value="SR-CTD_assoc_factor"/>
</dbReference>
<dbReference type="PANTHER" id="PTHR23140:SF1">
    <property type="entry name" value="SR-RELATED CTD ASSOCIATED FACTOR 8"/>
    <property type="match status" value="1"/>
</dbReference>
<accession>Q8C9D3</accession>
<dbReference type="Gene3D" id="1.25.40.90">
    <property type="match status" value="1"/>
</dbReference>
<reference evidence="1" key="3">
    <citation type="journal article" date="2000" name="Genome Res.">
        <title>RIKEN integrated sequence analysis (RISA) system--384-format sequencing pipeline with 384 multicapillary sequencer.</title>
        <authorList>
            <person name="Shibata K."/>
            <person name="Itoh M."/>
            <person name="Aizawa K."/>
            <person name="Nagaoka S."/>
            <person name="Sasaki N."/>
            <person name="Carninci P."/>
            <person name="Konno H."/>
            <person name="Akiyama J."/>
            <person name="Nishi K."/>
            <person name="Kitsunai T."/>
            <person name="Tashiro H."/>
            <person name="Itoh M."/>
            <person name="Sumi N."/>
            <person name="Ishii Y."/>
            <person name="Nakamura S."/>
            <person name="Hazama M."/>
            <person name="Nishine T."/>
            <person name="Harada A."/>
            <person name="Yamamoto R."/>
            <person name="Matsumoto H."/>
            <person name="Sakaguchi S."/>
            <person name="Ikegami T."/>
            <person name="Kashiwagi K."/>
            <person name="Fujiwake S."/>
            <person name="Inoue K."/>
            <person name="Togawa Y."/>
            <person name="Izawa M."/>
            <person name="Ohara E."/>
            <person name="Watahiki M."/>
            <person name="Yoneda Y."/>
            <person name="Ishikawa T."/>
            <person name="Ozawa K."/>
            <person name="Tanaka T."/>
            <person name="Matsuura S."/>
            <person name="Kawai J."/>
            <person name="Okazaki Y."/>
            <person name="Muramatsu M."/>
            <person name="Inoue Y."/>
            <person name="Kira A."/>
            <person name="Hayashizaki Y."/>
        </authorList>
    </citation>
    <scope>NUCLEOTIDE SEQUENCE</scope>
    <source>
        <strain evidence="1">C57BL/6J</strain>
        <tissue evidence="1">Thymus</tissue>
    </source>
</reference>
<dbReference type="AGR" id="MGI:1925212"/>
<proteinExistence type="evidence at transcript level"/>
<organism evidence="1">
    <name type="scientific">Mus musculus</name>
    <name type="common">Mouse</name>
    <dbReference type="NCBI Taxonomy" id="10090"/>
    <lineage>
        <taxon>Eukaryota</taxon>
        <taxon>Metazoa</taxon>
        <taxon>Chordata</taxon>
        <taxon>Craniata</taxon>
        <taxon>Vertebrata</taxon>
        <taxon>Euteleostomi</taxon>
        <taxon>Mammalia</taxon>
        <taxon>Eutheria</taxon>
        <taxon>Euarchontoglires</taxon>
        <taxon>Glires</taxon>
        <taxon>Rodentia</taxon>
        <taxon>Myomorpha</taxon>
        <taxon>Muroidea</taxon>
        <taxon>Muridae</taxon>
        <taxon>Murinae</taxon>
        <taxon>Mus</taxon>
        <taxon>Mus</taxon>
    </lineage>
</organism>
<evidence type="ECO:0000313" key="2">
    <source>
        <dbReference type="MGI" id="MGI:1925212"/>
    </source>
</evidence>
<reference evidence="1" key="6">
    <citation type="journal article" date="2002" name="Nature">
        <title>Analysis of the mouse transcriptome based on functional annotation of 60,770 full-length cDNAs.</title>
        <authorList>
            <consortium name="The FANTOM Consortium and the RIKEN Genome Exploration Research Group Phase I and II Team"/>
        </authorList>
    </citation>
    <scope>NUCLEOTIDE SEQUENCE</scope>
    <source>
        <strain evidence="1">C57BL/6J</strain>
        <tissue evidence="1">Thymus</tissue>
    </source>
</reference>
<dbReference type="InterPro" id="IPR008942">
    <property type="entry name" value="ENTH_VHS"/>
</dbReference>
<dbReference type="KEGG" id="mmu:106583"/>
<sequence length="105" mass="12336">MEAVKTFNSELYSLNDYKPPISKAKMTQITKAAIKAIKFYKHVVQSVEKFIQKIYLFIICKYTVAVFRHSRRGHQTSVTDGCDLPMWLLEFELWTFRRAVSALNR</sequence>
<dbReference type="MGI" id="MGI:1925212">
    <property type="gene designation" value="Scaf8"/>
</dbReference>
<dbReference type="EMBL" id="AK042381">
    <property type="protein sequence ID" value="BAC31244.1"/>
    <property type="molecule type" value="mRNA"/>
</dbReference>
<dbReference type="GeneID" id="106583"/>
<reference evidence="1" key="2">
    <citation type="journal article" date="2000" name="Genome Res.">
        <title>Normalization and subtraction of cap-trapper-selected cDNAs to prepare full-length cDNA libraries for rapid discovery of new genes.</title>
        <authorList>
            <person name="Carninci P."/>
            <person name="Shibata Y."/>
            <person name="Hayatsu N."/>
            <person name="Sugahara Y."/>
            <person name="Shibata K."/>
            <person name="Itoh M."/>
            <person name="Konno H."/>
            <person name="Okazaki Y."/>
            <person name="Muramatsu M."/>
            <person name="Hayashizaki Y."/>
        </authorList>
    </citation>
    <scope>NUCLEOTIDE SEQUENCE</scope>
    <source>
        <strain evidence="1">C57BL/6J</strain>
        <tissue evidence="1">Thymus</tissue>
    </source>
</reference>
<gene>
    <name evidence="2" type="primary">Scaf8</name>
    <name evidence="2" type="synonym">Rbm16</name>
</gene>
<reference evidence="1" key="4">
    <citation type="journal article" date="2001" name="Nature">
        <title>Functional annotation of a full-length mouse cDNA collection.</title>
        <authorList>
            <consortium name="The RIKEN Genome Exploration Research Group Phase II Team and the FANTOM Consortium"/>
        </authorList>
    </citation>
    <scope>NUCLEOTIDE SEQUENCE</scope>
    <source>
        <strain evidence="1">C57BL/6J</strain>
        <tissue evidence="1">Thymus</tissue>
    </source>
</reference>
<dbReference type="BioGRID-ORCS" id="106583">
    <property type="hits" value="7 hits in 78 CRISPR screens"/>
</dbReference>
<reference evidence="1" key="8">
    <citation type="journal article" date="2005" name="Science">
        <title>Antisense Transcription in the Mammalian Transcriptome.</title>
        <authorList>
            <consortium name="RIKEN Genome Exploration Research Group and Genome Science Group (Genome Network Project Core Group) and the FANTOM Consortium"/>
        </authorList>
    </citation>
    <scope>NUCLEOTIDE SEQUENCE</scope>
    <source>
        <strain evidence="1">C57BL/6J</strain>
        <tissue evidence="1">Thymus</tissue>
    </source>
</reference>
<dbReference type="PeptideAtlas" id="Q8C9D3"/>
<dbReference type="SUPFAM" id="SSF48464">
    <property type="entry name" value="ENTH/VHS domain"/>
    <property type="match status" value="1"/>
</dbReference>